<dbReference type="EMBL" id="JBBYAK010000001">
    <property type="protein sequence ID" value="MEL3958753.1"/>
    <property type="molecule type" value="Genomic_DNA"/>
</dbReference>
<gene>
    <name evidence="1" type="ORF">NST17_16460</name>
</gene>
<evidence type="ECO:0000313" key="1">
    <source>
        <dbReference type="EMBL" id="MEL3958753.1"/>
    </source>
</evidence>
<keyword evidence="2" id="KW-1185">Reference proteome</keyword>
<evidence type="ECO:0000313" key="2">
    <source>
        <dbReference type="Proteomes" id="UP001459714"/>
    </source>
</evidence>
<accession>A0ABU9K0V3</accession>
<organism evidence="1 2">
    <name type="scientific">Caldifermentibacillus hisashii</name>
    <dbReference type="NCBI Taxonomy" id="996558"/>
    <lineage>
        <taxon>Bacteria</taxon>
        <taxon>Bacillati</taxon>
        <taxon>Bacillota</taxon>
        <taxon>Bacilli</taxon>
        <taxon>Bacillales</taxon>
        <taxon>Bacillaceae</taxon>
        <taxon>Caldifermentibacillus</taxon>
    </lineage>
</organism>
<dbReference type="RefSeq" id="WP_342020648.1">
    <property type="nucleotide sequence ID" value="NZ_CP155466.1"/>
</dbReference>
<name>A0ABU9K0V3_9BACI</name>
<dbReference type="Proteomes" id="UP001459714">
    <property type="component" value="Unassembled WGS sequence"/>
</dbReference>
<sequence length="103" mass="12659">MNFMDFIKNNVPNCEIIVNKARFSNRILDNNNIYYLPPIDNYNAMWELVDNYVISKYGLKYIELDHSKYYLTKNPTLGWKIFYLHYHDNYYHDFLKKLMKMVK</sequence>
<protein>
    <submittedName>
        <fullName evidence="1">Uncharacterized protein</fullName>
    </submittedName>
</protein>
<proteinExistence type="predicted"/>
<reference evidence="1 2" key="1">
    <citation type="submission" date="2024-03" db="EMBL/GenBank/DDBJ databases">
        <title>Bacilli Hybrid Assemblies.</title>
        <authorList>
            <person name="Kovac J."/>
        </authorList>
    </citation>
    <scope>NUCLEOTIDE SEQUENCE [LARGE SCALE GENOMIC DNA]</scope>
    <source>
        <strain evidence="1 2">FSL M8-0022</strain>
    </source>
</reference>
<comment type="caution">
    <text evidence="1">The sequence shown here is derived from an EMBL/GenBank/DDBJ whole genome shotgun (WGS) entry which is preliminary data.</text>
</comment>